<feature type="non-terminal residue" evidence="7">
    <location>
        <position position="169"/>
    </location>
</feature>
<protein>
    <recommendedName>
        <fullName evidence="8">Na+/H+ antiporter NhaA type</fullName>
    </recommendedName>
</protein>
<evidence type="ECO:0000256" key="5">
    <source>
        <dbReference type="ARBA" id="ARBA00023136"/>
    </source>
</evidence>
<evidence type="ECO:0000256" key="2">
    <source>
        <dbReference type="ARBA" id="ARBA00022475"/>
    </source>
</evidence>
<feature type="transmembrane region" description="Helical" evidence="6">
    <location>
        <begin position="149"/>
        <end position="168"/>
    </location>
</feature>
<dbReference type="GO" id="GO:0006885">
    <property type="term" value="P:regulation of pH"/>
    <property type="evidence" value="ECO:0007669"/>
    <property type="project" value="InterPro"/>
</dbReference>
<dbReference type="GO" id="GO:0005886">
    <property type="term" value="C:plasma membrane"/>
    <property type="evidence" value="ECO:0007669"/>
    <property type="project" value="UniProtKB-SubCell"/>
</dbReference>
<feature type="transmembrane region" description="Helical" evidence="6">
    <location>
        <begin position="38"/>
        <end position="59"/>
    </location>
</feature>
<feature type="transmembrane region" description="Helical" evidence="6">
    <location>
        <begin position="6"/>
        <end position="23"/>
    </location>
</feature>
<dbReference type="AlphaFoldDB" id="A0A382YL60"/>
<evidence type="ECO:0008006" key="8">
    <source>
        <dbReference type="Google" id="ProtNLM"/>
    </source>
</evidence>
<dbReference type="GO" id="GO:0015385">
    <property type="term" value="F:sodium:proton antiporter activity"/>
    <property type="evidence" value="ECO:0007669"/>
    <property type="project" value="TreeGrafter"/>
</dbReference>
<dbReference type="PANTHER" id="PTHR30341:SF0">
    <property type="entry name" value="NA(+)_H(+) ANTIPORTER NHAA"/>
    <property type="match status" value="1"/>
</dbReference>
<organism evidence="7">
    <name type="scientific">marine metagenome</name>
    <dbReference type="NCBI Taxonomy" id="408172"/>
    <lineage>
        <taxon>unclassified sequences</taxon>
        <taxon>metagenomes</taxon>
        <taxon>ecological metagenomes</taxon>
    </lineage>
</organism>
<comment type="subcellular location">
    <subcellularLocation>
        <location evidence="1">Cell inner membrane</location>
        <topology evidence="1">Multi-pass membrane protein</topology>
    </subcellularLocation>
</comment>
<dbReference type="Pfam" id="PF06965">
    <property type="entry name" value="Na_H_antiport_1"/>
    <property type="match status" value="1"/>
</dbReference>
<feature type="transmembrane region" description="Helical" evidence="6">
    <location>
        <begin position="98"/>
        <end position="119"/>
    </location>
</feature>
<evidence type="ECO:0000256" key="4">
    <source>
        <dbReference type="ARBA" id="ARBA00022989"/>
    </source>
</evidence>
<dbReference type="PANTHER" id="PTHR30341">
    <property type="entry name" value="SODIUM ION/PROTON ANTIPORTER NHAA-RELATED"/>
    <property type="match status" value="1"/>
</dbReference>
<evidence type="ECO:0000256" key="6">
    <source>
        <dbReference type="SAM" id="Phobius"/>
    </source>
</evidence>
<keyword evidence="2" id="KW-1003">Cell membrane</keyword>
<gene>
    <name evidence="7" type="ORF">METZ01_LOCUS436880</name>
</gene>
<dbReference type="InterPro" id="IPR004670">
    <property type="entry name" value="NhaA"/>
</dbReference>
<keyword evidence="5 6" id="KW-0472">Membrane</keyword>
<evidence type="ECO:0000256" key="3">
    <source>
        <dbReference type="ARBA" id="ARBA00022692"/>
    </source>
</evidence>
<evidence type="ECO:0000256" key="1">
    <source>
        <dbReference type="ARBA" id="ARBA00004429"/>
    </source>
</evidence>
<keyword evidence="4 6" id="KW-1133">Transmembrane helix</keyword>
<reference evidence="7" key="1">
    <citation type="submission" date="2018-05" db="EMBL/GenBank/DDBJ databases">
        <authorList>
            <person name="Lanie J.A."/>
            <person name="Ng W.-L."/>
            <person name="Kazmierczak K.M."/>
            <person name="Andrzejewski T.M."/>
            <person name="Davidsen T.M."/>
            <person name="Wayne K.J."/>
            <person name="Tettelin H."/>
            <person name="Glass J.I."/>
            <person name="Rusch D."/>
            <person name="Podicherti R."/>
            <person name="Tsui H.-C.T."/>
            <person name="Winkler M.E."/>
        </authorList>
    </citation>
    <scope>NUCLEOTIDE SEQUENCE</scope>
</reference>
<proteinExistence type="predicted"/>
<evidence type="ECO:0000313" key="7">
    <source>
        <dbReference type="EMBL" id="SVD84026.1"/>
    </source>
</evidence>
<sequence length="169" mass="18847">MNVLHWINDALMAAFFFFVTLEIKREFLQGELSNRKQALLPIIAAIGGMLVPALIYIYINFQNTVTLNGWAIPSATDIAFSLGVLSLLGSRVPLSLKVFLTALAIIDDLGAIVIIAFFYSGDLSIIYLTLLLLTFIGLLILNKLNIKKFLPYLMLGLILWFFTHESGIH</sequence>
<accession>A0A382YL60</accession>
<feature type="transmembrane region" description="Helical" evidence="6">
    <location>
        <begin position="71"/>
        <end position="89"/>
    </location>
</feature>
<dbReference type="InterPro" id="IPR023171">
    <property type="entry name" value="Na/H_antiporter_dom_sf"/>
</dbReference>
<name>A0A382YL60_9ZZZZ</name>
<dbReference type="Gene3D" id="1.20.1530.10">
    <property type="entry name" value="Na+/H+ antiporter like domain"/>
    <property type="match status" value="1"/>
</dbReference>
<feature type="transmembrane region" description="Helical" evidence="6">
    <location>
        <begin position="125"/>
        <end position="142"/>
    </location>
</feature>
<keyword evidence="3 6" id="KW-0812">Transmembrane</keyword>
<dbReference type="EMBL" id="UINC01176753">
    <property type="protein sequence ID" value="SVD84026.1"/>
    <property type="molecule type" value="Genomic_DNA"/>
</dbReference>